<organism evidence="2 3">
    <name type="scientific">Cordyceps fumosorosea (strain ARSEF 2679)</name>
    <name type="common">Isaria fumosorosea</name>
    <dbReference type="NCBI Taxonomy" id="1081104"/>
    <lineage>
        <taxon>Eukaryota</taxon>
        <taxon>Fungi</taxon>
        <taxon>Dikarya</taxon>
        <taxon>Ascomycota</taxon>
        <taxon>Pezizomycotina</taxon>
        <taxon>Sordariomycetes</taxon>
        <taxon>Hypocreomycetidae</taxon>
        <taxon>Hypocreales</taxon>
        <taxon>Cordycipitaceae</taxon>
        <taxon>Cordyceps</taxon>
    </lineage>
</organism>
<evidence type="ECO:0000313" key="2">
    <source>
        <dbReference type="EMBL" id="OAA61523.1"/>
    </source>
</evidence>
<dbReference type="RefSeq" id="XP_018703778.1">
    <property type="nucleotide sequence ID" value="XM_018849207.1"/>
</dbReference>
<dbReference type="STRING" id="1081104.A0A167UF28"/>
<feature type="compositionally biased region" description="Low complexity" evidence="1">
    <location>
        <begin position="324"/>
        <end position="339"/>
    </location>
</feature>
<dbReference type="EMBL" id="AZHB01000013">
    <property type="protein sequence ID" value="OAA61523.1"/>
    <property type="molecule type" value="Genomic_DNA"/>
</dbReference>
<gene>
    <name evidence="2" type="ORF">ISF_05602</name>
</gene>
<name>A0A167UF28_CORFA</name>
<dbReference type="GeneID" id="30021894"/>
<reference evidence="2 3" key="1">
    <citation type="journal article" date="2016" name="Genome Biol. Evol.">
        <title>Divergent and convergent evolution of fungal pathogenicity.</title>
        <authorList>
            <person name="Shang Y."/>
            <person name="Xiao G."/>
            <person name="Zheng P."/>
            <person name="Cen K."/>
            <person name="Zhan S."/>
            <person name="Wang C."/>
        </authorList>
    </citation>
    <scope>NUCLEOTIDE SEQUENCE [LARGE SCALE GENOMIC DNA]</scope>
    <source>
        <strain evidence="2 3">ARSEF 2679</strain>
    </source>
</reference>
<comment type="caution">
    <text evidence="2">The sequence shown here is derived from an EMBL/GenBank/DDBJ whole genome shotgun (WGS) entry which is preliminary data.</text>
</comment>
<proteinExistence type="predicted"/>
<evidence type="ECO:0000256" key="1">
    <source>
        <dbReference type="SAM" id="MobiDB-lite"/>
    </source>
</evidence>
<feature type="region of interest" description="Disordered" evidence="1">
    <location>
        <begin position="197"/>
        <end position="339"/>
    </location>
</feature>
<dbReference type="AlphaFoldDB" id="A0A167UF28"/>
<feature type="compositionally biased region" description="Low complexity" evidence="1">
    <location>
        <begin position="255"/>
        <end position="271"/>
    </location>
</feature>
<keyword evidence="3" id="KW-1185">Reference proteome</keyword>
<feature type="region of interest" description="Disordered" evidence="1">
    <location>
        <begin position="1"/>
        <end position="80"/>
    </location>
</feature>
<accession>A0A167UF28</accession>
<feature type="region of interest" description="Disordered" evidence="1">
    <location>
        <begin position="140"/>
        <end position="182"/>
    </location>
</feature>
<protein>
    <submittedName>
        <fullName evidence="2">Uncharacterized protein</fullName>
    </submittedName>
</protein>
<feature type="compositionally biased region" description="Low complexity" evidence="1">
    <location>
        <begin position="29"/>
        <end position="47"/>
    </location>
</feature>
<feature type="compositionally biased region" description="Polar residues" evidence="1">
    <location>
        <begin position="156"/>
        <end position="178"/>
    </location>
</feature>
<feature type="compositionally biased region" description="Acidic residues" evidence="1">
    <location>
        <begin position="288"/>
        <end position="299"/>
    </location>
</feature>
<evidence type="ECO:0000313" key="3">
    <source>
        <dbReference type="Proteomes" id="UP000076744"/>
    </source>
</evidence>
<feature type="compositionally biased region" description="Low complexity" evidence="1">
    <location>
        <begin position="201"/>
        <end position="216"/>
    </location>
</feature>
<sequence>MARTLPWKRAAAAQPESLPSLRRASPKIGTPRRTTAAATPASGASATARHRPSVLAAFNSSDPLRSPSTSPPPEPPQERYMAAGDDQYRIVEDELLRTAQRFTTHLHRAEYHRLKIVARSKNDAAIREVERPVVVGTRLTSAARRRRDQAQRLSKQRSLLSAATDRTQDKTTSSSPWVGTNLRGLLNAPRAETRSLVVPQAAPAASSSSSSLTKAAVGHRPPPASTPQRRRPPSHDGVSATTPVSATGGVRARNLATPASSTSAALSSSAPRRVAKMEADTPTPTLPEDGDEDDLDFDDPFGLNKRRLDRKKSRDQFRRSIRATPTKTPSSSSTMPSFV</sequence>
<dbReference type="OrthoDB" id="5374569at2759"/>
<dbReference type="Proteomes" id="UP000076744">
    <property type="component" value="Unassembled WGS sequence"/>
</dbReference>